<reference evidence="1 2" key="1">
    <citation type="journal article" date="2012" name="J. Bacteriol.">
        <title>Genome Sequence of "Candidatus Mycoplasma haemolamae" Strain Purdue, a Red Blood Cell Pathogen of Alpacas (Vicugna pacos) and Llamas (Lama glama).</title>
        <authorList>
            <person name="Guimaraes A.M."/>
            <person name="Toth B."/>
            <person name="Santos A.P."/>
            <person name="do Nascimento N.C."/>
            <person name="Kritchevsky J.E."/>
            <person name="Messick J.B."/>
        </authorList>
    </citation>
    <scope>NUCLEOTIDE SEQUENCE [LARGE SCALE GENOMIC DNA]</scope>
    <source>
        <strain evidence="1 2">Purdue</strain>
    </source>
</reference>
<accession>I7B9D6</accession>
<protein>
    <submittedName>
        <fullName evidence="1">Uncharacterized protein</fullName>
    </submittedName>
</protein>
<evidence type="ECO:0000313" key="1">
    <source>
        <dbReference type="EMBL" id="AFO51890.1"/>
    </source>
</evidence>
<proteinExistence type="predicted"/>
<name>I7B9D6_MYCHA</name>
<dbReference type="HOGENOM" id="CLU_2585897_0_0_14"/>
<dbReference type="Proteomes" id="UP000006502">
    <property type="component" value="Chromosome"/>
</dbReference>
<dbReference type="KEGG" id="mhl:MHLP_01550"/>
<dbReference type="PATRIC" id="fig|1212765.3.peg.346"/>
<dbReference type="EMBL" id="CP003731">
    <property type="protein sequence ID" value="AFO51890.1"/>
    <property type="molecule type" value="Genomic_DNA"/>
</dbReference>
<organism evidence="1 2">
    <name type="scientific">Mycoplasma haematolamae (strain Purdue)</name>
    <dbReference type="NCBI Taxonomy" id="1212765"/>
    <lineage>
        <taxon>Bacteria</taxon>
        <taxon>Bacillati</taxon>
        <taxon>Mycoplasmatota</taxon>
        <taxon>Mollicutes</taxon>
        <taxon>Mycoplasmataceae</taxon>
        <taxon>Mycoplasma</taxon>
    </lineage>
</organism>
<dbReference type="AlphaFoldDB" id="I7B9D6"/>
<reference evidence="2" key="2">
    <citation type="submission" date="2012-07" db="EMBL/GenBank/DDBJ databases">
        <title>Complete genome sequence of 'Candidatus Mycoplasma haemolamae'.</title>
        <authorList>
            <person name="Guimaraes A.M.S."/>
            <person name="Toth B."/>
            <person name="Santos A.P."/>
            <person name="Nascimento N.C."/>
            <person name="Sojka J.E."/>
            <person name="Messick J.B."/>
        </authorList>
    </citation>
    <scope>NUCLEOTIDE SEQUENCE [LARGE SCALE GENOMIC DNA]</scope>
    <source>
        <strain evidence="2">Purdue</strain>
    </source>
</reference>
<dbReference type="STRING" id="1212765.MHLP_01550"/>
<gene>
    <name evidence="1" type="ordered locus">MHLP_01550</name>
</gene>
<keyword evidence="2" id="KW-1185">Reference proteome</keyword>
<evidence type="ECO:0000313" key="2">
    <source>
        <dbReference type="Proteomes" id="UP000006502"/>
    </source>
</evidence>
<sequence length="83" mass="8918">MIGGFFGKLALSTLVLSSAGYAGYEVFWGHGIHSNSTLLKSYDWDKYHRVKCATLGISAALKGETSPGPDILDCGFKCSELTK</sequence>